<accession>A0A061R0X4</accession>
<feature type="non-terminal residue" evidence="1">
    <location>
        <position position="1"/>
    </location>
</feature>
<gene>
    <name evidence="1" type="ORF">TSPGSL018_18454</name>
</gene>
<name>A0A061R0X4_9CHLO</name>
<evidence type="ECO:0000313" key="1">
    <source>
        <dbReference type="EMBL" id="JAC64365.1"/>
    </source>
</evidence>
<dbReference type="AlphaFoldDB" id="A0A061R0X4"/>
<proteinExistence type="predicted"/>
<dbReference type="EMBL" id="GBEZ01022476">
    <property type="protein sequence ID" value="JAC64365.1"/>
    <property type="molecule type" value="Transcribed_RNA"/>
</dbReference>
<reference evidence="1" key="1">
    <citation type="submission" date="2014-05" db="EMBL/GenBank/DDBJ databases">
        <title>The transcriptome of the halophilic microalga Tetraselmis sp. GSL018 isolated from the Great Salt Lake, Utah.</title>
        <authorList>
            <person name="Jinkerson R.E."/>
            <person name="D'Adamo S."/>
            <person name="Posewitz M.C."/>
        </authorList>
    </citation>
    <scope>NUCLEOTIDE SEQUENCE</scope>
    <source>
        <strain evidence="1">GSL018</strain>
    </source>
</reference>
<protein>
    <submittedName>
        <fullName evidence="1">Uncharacterized protein</fullName>
    </submittedName>
</protein>
<organism evidence="1">
    <name type="scientific">Tetraselmis sp. GSL018</name>
    <dbReference type="NCBI Taxonomy" id="582737"/>
    <lineage>
        <taxon>Eukaryota</taxon>
        <taxon>Viridiplantae</taxon>
        <taxon>Chlorophyta</taxon>
        <taxon>core chlorophytes</taxon>
        <taxon>Chlorodendrophyceae</taxon>
        <taxon>Chlorodendrales</taxon>
        <taxon>Chlorodendraceae</taxon>
        <taxon>Tetraselmis</taxon>
    </lineage>
</organism>
<sequence>HLPVRSCCDAKPPCRSTGNRCPTCNEGSPGESALLHIRNGSHNYLGTQIPIKTT</sequence>